<keyword evidence="4" id="KW-1003">Cell membrane</keyword>
<dbReference type="PANTHER" id="PTHR43297">
    <property type="entry name" value="OLIGOPEPTIDE TRANSPORT ATP-BINDING PROTEIN APPD"/>
    <property type="match status" value="1"/>
</dbReference>
<evidence type="ECO:0000256" key="6">
    <source>
        <dbReference type="ARBA" id="ARBA00022840"/>
    </source>
</evidence>
<dbReference type="NCBIfam" id="TIGR01727">
    <property type="entry name" value="oligo_HPY"/>
    <property type="match status" value="1"/>
</dbReference>
<dbReference type="Proteomes" id="UP001500752">
    <property type="component" value="Unassembled WGS sequence"/>
</dbReference>
<evidence type="ECO:0000256" key="4">
    <source>
        <dbReference type="ARBA" id="ARBA00022475"/>
    </source>
</evidence>
<dbReference type="PROSITE" id="PS50893">
    <property type="entry name" value="ABC_TRANSPORTER_2"/>
    <property type="match status" value="1"/>
</dbReference>
<keyword evidence="10" id="KW-1185">Reference proteome</keyword>
<protein>
    <submittedName>
        <fullName evidence="9">ABC transporter ATP-binding protein</fullName>
    </submittedName>
</protein>
<dbReference type="Pfam" id="PF00005">
    <property type="entry name" value="ABC_tran"/>
    <property type="match status" value="1"/>
</dbReference>
<evidence type="ECO:0000256" key="5">
    <source>
        <dbReference type="ARBA" id="ARBA00022741"/>
    </source>
</evidence>
<evidence type="ECO:0000313" key="10">
    <source>
        <dbReference type="Proteomes" id="UP001500752"/>
    </source>
</evidence>
<gene>
    <name evidence="9" type="ORF">GCM10023081_43180</name>
</gene>
<dbReference type="InterPro" id="IPR027417">
    <property type="entry name" value="P-loop_NTPase"/>
</dbReference>
<dbReference type="EMBL" id="BAABEO010000034">
    <property type="protein sequence ID" value="GAA3702128.1"/>
    <property type="molecule type" value="Genomic_DNA"/>
</dbReference>
<dbReference type="RefSeq" id="WP_345154180.1">
    <property type="nucleotide sequence ID" value="NZ_BAABEO010000034.1"/>
</dbReference>
<evidence type="ECO:0000256" key="7">
    <source>
        <dbReference type="ARBA" id="ARBA00023136"/>
    </source>
</evidence>
<dbReference type="Gene3D" id="3.40.50.300">
    <property type="entry name" value="P-loop containing nucleotide triphosphate hydrolases"/>
    <property type="match status" value="1"/>
</dbReference>
<dbReference type="Pfam" id="PF08352">
    <property type="entry name" value="oligo_HPY"/>
    <property type="match status" value="1"/>
</dbReference>
<evidence type="ECO:0000256" key="1">
    <source>
        <dbReference type="ARBA" id="ARBA00004202"/>
    </source>
</evidence>
<accession>A0ABP7DEJ6</accession>
<keyword evidence="6 9" id="KW-0067">ATP-binding</keyword>
<feature type="domain" description="ABC transporter" evidence="8">
    <location>
        <begin position="7"/>
        <end position="257"/>
    </location>
</feature>
<evidence type="ECO:0000259" key="8">
    <source>
        <dbReference type="PROSITE" id="PS50893"/>
    </source>
</evidence>
<reference evidence="10" key="1">
    <citation type="journal article" date="2019" name="Int. J. Syst. Evol. Microbiol.">
        <title>The Global Catalogue of Microorganisms (GCM) 10K type strain sequencing project: providing services to taxonomists for standard genome sequencing and annotation.</title>
        <authorList>
            <consortium name="The Broad Institute Genomics Platform"/>
            <consortium name="The Broad Institute Genome Sequencing Center for Infectious Disease"/>
            <person name="Wu L."/>
            <person name="Ma J."/>
        </authorList>
    </citation>
    <scope>NUCLEOTIDE SEQUENCE [LARGE SCALE GENOMIC DNA]</scope>
    <source>
        <strain evidence="10">JCM 30742</strain>
    </source>
</reference>
<name>A0ABP7DEJ6_9MICC</name>
<organism evidence="9 10">
    <name type="scientific">Arthrobacter ginkgonis</name>
    <dbReference type="NCBI Taxonomy" id="1630594"/>
    <lineage>
        <taxon>Bacteria</taxon>
        <taxon>Bacillati</taxon>
        <taxon>Actinomycetota</taxon>
        <taxon>Actinomycetes</taxon>
        <taxon>Micrococcales</taxon>
        <taxon>Micrococcaceae</taxon>
        <taxon>Arthrobacter</taxon>
    </lineage>
</organism>
<sequence>MTGLLDIRDLRISFRTARGVAEVVNGVNLSLDEGQVHGLVGESGSGKSVTSRAVLGILPHAAVNSISGSIRYKGRELLETTDHQMGKEVRGREISMIFQDPMTALNPVMKVGTQIAQPLGWHLGLRGAKAAARALDLLEQVGIPDPRRALRSYPTQLSGGQRQRIMIAIALACDPKLLIADEPTTALDVTVQKQILDLFDQLRRERGLSVLLVSHDLTLVAERCHTVSVMYAGRVVEHGPAKDLFRQPHHPYTGLLEAARPRLENKPHSLLRTIPGTVPDLHRLPSGCSFADRCPQAADDCRTAPIGLARTGADREAACLFPTVPVPSAVPFPAAAGHHSAETVLEGR</sequence>
<keyword evidence="5" id="KW-0547">Nucleotide-binding</keyword>
<dbReference type="InterPro" id="IPR013563">
    <property type="entry name" value="Oligopep_ABC_C"/>
</dbReference>
<comment type="subcellular location">
    <subcellularLocation>
        <location evidence="1">Cell membrane</location>
        <topology evidence="1">Peripheral membrane protein</topology>
    </subcellularLocation>
</comment>
<dbReference type="PANTHER" id="PTHR43297:SF2">
    <property type="entry name" value="DIPEPTIDE TRANSPORT ATP-BINDING PROTEIN DPPD"/>
    <property type="match status" value="1"/>
</dbReference>
<dbReference type="SMART" id="SM00382">
    <property type="entry name" value="AAA"/>
    <property type="match status" value="1"/>
</dbReference>
<comment type="caution">
    <text evidence="9">The sequence shown here is derived from an EMBL/GenBank/DDBJ whole genome shotgun (WGS) entry which is preliminary data.</text>
</comment>
<evidence type="ECO:0000256" key="3">
    <source>
        <dbReference type="ARBA" id="ARBA00022448"/>
    </source>
</evidence>
<dbReference type="InterPro" id="IPR017871">
    <property type="entry name" value="ABC_transporter-like_CS"/>
</dbReference>
<evidence type="ECO:0000313" key="9">
    <source>
        <dbReference type="EMBL" id="GAA3702128.1"/>
    </source>
</evidence>
<keyword evidence="3" id="KW-0813">Transport</keyword>
<evidence type="ECO:0000256" key="2">
    <source>
        <dbReference type="ARBA" id="ARBA00005417"/>
    </source>
</evidence>
<dbReference type="InterPro" id="IPR003593">
    <property type="entry name" value="AAA+_ATPase"/>
</dbReference>
<proteinExistence type="inferred from homology"/>
<dbReference type="CDD" id="cd03257">
    <property type="entry name" value="ABC_NikE_OppD_transporters"/>
    <property type="match status" value="1"/>
</dbReference>
<dbReference type="PROSITE" id="PS00211">
    <property type="entry name" value="ABC_TRANSPORTER_1"/>
    <property type="match status" value="1"/>
</dbReference>
<comment type="similarity">
    <text evidence="2">Belongs to the ABC transporter superfamily.</text>
</comment>
<dbReference type="InterPro" id="IPR050388">
    <property type="entry name" value="ABC_Ni/Peptide_Import"/>
</dbReference>
<keyword evidence="7" id="KW-0472">Membrane</keyword>
<dbReference type="GO" id="GO:0005524">
    <property type="term" value="F:ATP binding"/>
    <property type="evidence" value="ECO:0007669"/>
    <property type="project" value="UniProtKB-KW"/>
</dbReference>
<dbReference type="InterPro" id="IPR003439">
    <property type="entry name" value="ABC_transporter-like_ATP-bd"/>
</dbReference>
<dbReference type="SUPFAM" id="SSF52540">
    <property type="entry name" value="P-loop containing nucleoside triphosphate hydrolases"/>
    <property type="match status" value="1"/>
</dbReference>